<name>A0A428MCZ8_9BACT</name>
<dbReference type="SMART" id="SM00850">
    <property type="entry name" value="LytTR"/>
    <property type="match status" value="1"/>
</dbReference>
<dbReference type="SUPFAM" id="SSF52172">
    <property type="entry name" value="CheY-like"/>
    <property type="match status" value="1"/>
</dbReference>
<dbReference type="Gene3D" id="3.40.50.2300">
    <property type="match status" value="1"/>
</dbReference>
<dbReference type="Gene3D" id="2.40.50.1020">
    <property type="entry name" value="LytTr DNA-binding domain"/>
    <property type="match status" value="1"/>
</dbReference>
<proteinExistence type="predicted"/>
<dbReference type="OrthoDB" id="9809318at2"/>
<accession>A0A428MCZ8</accession>
<dbReference type="PANTHER" id="PTHR37299:SF1">
    <property type="entry name" value="STAGE 0 SPORULATION PROTEIN A HOMOLOG"/>
    <property type="match status" value="1"/>
</dbReference>
<dbReference type="InterPro" id="IPR011006">
    <property type="entry name" value="CheY-like_superfamily"/>
</dbReference>
<evidence type="ECO:0000259" key="2">
    <source>
        <dbReference type="PROSITE" id="PS50110"/>
    </source>
</evidence>
<dbReference type="GO" id="GO:0000156">
    <property type="term" value="F:phosphorelay response regulator activity"/>
    <property type="evidence" value="ECO:0007669"/>
    <property type="project" value="InterPro"/>
</dbReference>
<dbReference type="PROSITE" id="PS50930">
    <property type="entry name" value="HTH_LYTTR"/>
    <property type="match status" value="1"/>
</dbReference>
<dbReference type="Proteomes" id="UP000269669">
    <property type="component" value="Unassembled WGS sequence"/>
</dbReference>
<dbReference type="PANTHER" id="PTHR37299">
    <property type="entry name" value="TRANSCRIPTIONAL REGULATOR-RELATED"/>
    <property type="match status" value="1"/>
</dbReference>
<dbReference type="InterPro" id="IPR046947">
    <property type="entry name" value="LytR-like"/>
</dbReference>
<gene>
    <name evidence="4" type="ORF">EDE15_0143</name>
</gene>
<dbReference type="InterPro" id="IPR007492">
    <property type="entry name" value="LytTR_DNA-bd_dom"/>
</dbReference>
<dbReference type="EMBL" id="RSDW01000001">
    <property type="protein sequence ID" value="RSL14682.1"/>
    <property type="molecule type" value="Genomic_DNA"/>
</dbReference>
<dbReference type="Pfam" id="PF04397">
    <property type="entry name" value="LytTR"/>
    <property type="match status" value="1"/>
</dbReference>
<dbReference type="PROSITE" id="PS50110">
    <property type="entry name" value="RESPONSE_REGULATORY"/>
    <property type="match status" value="1"/>
</dbReference>
<dbReference type="AlphaFoldDB" id="A0A428MCZ8"/>
<keyword evidence="1" id="KW-0597">Phosphoprotein</keyword>
<feature type="modified residue" description="4-aspartylphosphate" evidence="1">
    <location>
        <position position="55"/>
    </location>
</feature>
<evidence type="ECO:0000259" key="3">
    <source>
        <dbReference type="PROSITE" id="PS50930"/>
    </source>
</evidence>
<dbReference type="InterPro" id="IPR001789">
    <property type="entry name" value="Sig_transdc_resp-reg_receiver"/>
</dbReference>
<protein>
    <submittedName>
        <fullName evidence="4">LytTR family two component transcriptional regulator</fullName>
    </submittedName>
</protein>
<dbReference type="Pfam" id="PF00072">
    <property type="entry name" value="Response_reg"/>
    <property type="match status" value="1"/>
</dbReference>
<feature type="domain" description="Response regulatory" evidence="2">
    <location>
        <begin position="4"/>
        <end position="117"/>
    </location>
</feature>
<keyword evidence="5" id="KW-1185">Reference proteome</keyword>
<evidence type="ECO:0000313" key="4">
    <source>
        <dbReference type="EMBL" id="RSL14682.1"/>
    </source>
</evidence>
<dbReference type="SMART" id="SM00448">
    <property type="entry name" value="REC"/>
    <property type="match status" value="1"/>
</dbReference>
<evidence type="ECO:0000313" key="5">
    <source>
        <dbReference type="Proteomes" id="UP000269669"/>
    </source>
</evidence>
<evidence type="ECO:0000256" key="1">
    <source>
        <dbReference type="PROSITE-ProRule" id="PRU00169"/>
    </source>
</evidence>
<reference evidence="4 5" key="1">
    <citation type="submission" date="2018-12" db="EMBL/GenBank/DDBJ databases">
        <title>Sequencing of bacterial isolates from soil warming experiment in Harvard Forest, Massachusetts, USA.</title>
        <authorList>
            <person name="Deangelis K."/>
        </authorList>
    </citation>
    <scope>NUCLEOTIDE SEQUENCE [LARGE SCALE GENOMIC DNA]</scope>
    <source>
        <strain evidence="4 5">EB153</strain>
    </source>
</reference>
<comment type="caution">
    <text evidence="4">The sequence shown here is derived from an EMBL/GenBank/DDBJ whole genome shotgun (WGS) entry which is preliminary data.</text>
</comment>
<dbReference type="GO" id="GO:0003677">
    <property type="term" value="F:DNA binding"/>
    <property type="evidence" value="ECO:0007669"/>
    <property type="project" value="InterPro"/>
</dbReference>
<feature type="domain" description="HTH LytTR-type" evidence="3">
    <location>
        <begin position="148"/>
        <end position="252"/>
    </location>
</feature>
<sequence length="254" mass="29008">MRLSVLVVDDEPIAREGLKLLLGRQPQVESVSEARNGREAIALIRKQRPDLVLLDVQMPRTDGFAVVDAVGAELMPPIIFVTAHNQYAIRAFEIAAIDYLLKPVTEERFDLAFKRAVDRLRAPHEDATKQLMTMLDAIANPPRQLERFAVRSGENTLFVPINEVDWIEAFQNYVRLHAGPATHLVHVPMNTLEGVLDSNRFLRIHRSYIVNIRRIAQLWSMAHGQYAVELKSGQRLQSGRTYNERIRRVLTNPF</sequence>
<organism evidence="4 5">
    <name type="scientific">Edaphobacter aggregans</name>
    <dbReference type="NCBI Taxonomy" id="570835"/>
    <lineage>
        <taxon>Bacteria</taxon>
        <taxon>Pseudomonadati</taxon>
        <taxon>Acidobacteriota</taxon>
        <taxon>Terriglobia</taxon>
        <taxon>Terriglobales</taxon>
        <taxon>Acidobacteriaceae</taxon>
        <taxon>Edaphobacter</taxon>
    </lineage>
</organism>